<proteinExistence type="predicted"/>
<feature type="domain" description="Glycosyltransferase 2-like" evidence="1">
    <location>
        <begin position="21"/>
        <end position="183"/>
    </location>
</feature>
<dbReference type="EMBL" id="LAZR01002581">
    <property type="protein sequence ID" value="KKN28212.1"/>
    <property type="molecule type" value="Genomic_DNA"/>
</dbReference>
<organism evidence="2">
    <name type="scientific">marine sediment metagenome</name>
    <dbReference type="NCBI Taxonomy" id="412755"/>
    <lineage>
        <taxon>unclassified sequences</taxon>
        <taxon>metagenomes</taxon>
        <taxon>ecological metagenomes</taxon>
    </lineage>
</organism>
<sequence>MGENSPILGERMETNGSAIGICVITFKRSKRLIKMLSKIKEKTLYENYKVYIIIDHEEDQETLKEIEKSGIAETLSIEKIEMFPSSAECVKATNRSYSIGDEPFFAWISDDMEVEKGWLQEAMKCMQTFPDREGLIVFQDGIQNGRNACAGLISRNYIKTKLKGIFQNEIYKHFCADSELFRRCKLIDCVKYCPTSVVWHNHPSAKGKRKSENDTVYTQSLPLWRRDRAIFRKRREEGFK</sequence>
<evidence type="ECO:0000313" key="2">
    <source>
        <dbReference type="EMBL" id="KKN28212.1"/>
    </source>
</evidence>
<comment type="caution">
    <text evidence="2">The sequence shown here is derived from an EMBL/GenBank/DDBJ whole genome shotgun (WGS) entry which is preliminary data.</text>
</comment>
<dbReference type="Gene3D" id="3.90.550.10">
    <property type="entry name" value="Spore Coat Polysaccharide Biosynthesis Protein SpsA, Chain A"/>
    <property type="match status" value="1"/>
</dbReference>
<name>A0A0F9PTZ8_9ZZZZ</name>
<dbReference type="AlphaFoldDB" id="A0A0F9PTZ8"/>
<dbReference type="SUPFAM" id="SSF53448">
    <property type="entry name" value="Nucleotide-diphospho-sugar transferases"/>
    <property type="match status" value="1"/>
</dbReference>
<protein>
    <recommendedName>
        <fullName evidence="1">Glycosyltransferase 2-like domain-containing protein</fullName>
    </recommendedName>
</protein>
<dbReference type="InterPro" id="IPR029044">
    <property type="entry name" value="Nucleotide-diphossugar_trans"/>
</dbReference>
<dbReference type="Pfam" id="PF00535">
    <property type="entry name" value="Glycos_transf_2"/>
    <property type="match status" value="1"/>
</dbReference>
<evidence type="ECO:0000259" key="1">
    <source>
        <dbReference type="Pfam" id="PF00535"/>
    </source>
</evidence>
<gene>
    <name evidence="2" type="ORF">LCGC14_0856760</name>
</gene>
<accession>A0A0F9PTZ8</accession>
<dbReference type="InterPro" id="IPR001173">
    <property type="entry name" value="Glyco_trans_2-like"/>
</dbReference>
<reference evidence="2" key="1">
    <citation type="journal article" date="2015" name="Nature">
        <title>Complex archaea that bridge the gap between prokaryotes and eukaryotes.</title>
        <authorList>
            <person name="Spang A."/>
            <person name="Saw J.H."/>
            <person name="Jorgensen S.L."/>
            <person name="Zaremba-Niedzwiedzka K."/>
            <person name="Martijn J."/>
            <person name="Lind A.E."/>
            <person name="van Eijk R."/>
            <person name="Schleper C."/>
            <person name="Guy L."/>
            <person name="Ettema T.J."/>
        </authorList>
    </citation>
    <scope>NUCLEOTIDE SEQUENCE</scope>
</reference>